<comment type="caution">
    <text evidence="1">The sequence shown here is derived from an EMBL/GenBank/DDBJ whole genome shotgun (WGS) entry which is preliminary data.</text>
</comment>
<evidence type="ECO:0000313" key="1">
    <source>
        <dbReference type="EMBL" id="TCN72879.1"/>
    </source>
</evidence>
<dbReference type="OrthoDB" id="5952844at2"/>
<proteinExistence type="predicted"/>
<accession>A0A4R2EUA6</accession>
<dbReference type="RefSeq" id="WP_131837667.1">
    <property type="nucleotide sequence ID" value="NZ_SLWB01000001.1"/>
</dbReference>
<reference evidence="1 2" key="1">
    <citation type="submission" date="2019-03" db="EMBL/GenBank/DDBJ databases">
        <title>Genomic Encyclopedia of Archaeal and Bacterial Type Strains, Phase II (KMG-II): from individual species to whole genera.</title>
        <authorList>
            <person name="Goeker M."/>
        </authorList>
    </citation>
    <scope>NUCLEOTIDE SEQUENCE [LARGE SCALE GENOMIC DNA]</scope>
    <source>
        <strain evidence="1 2">RL-C</strain>
    </source>
</reference>
<evidence type="ECO:0000313" key="2">
    <source>
        <dbReference type="Proteomes" id="UP000294830"/>
    </source>
</evidence>
<dbReference type="EMBL" id="SLWB01000001">
    <property type="protein sequence ID" value="TCN72879.1"/>
    <property type="molecule type" value="Genomic_DNA"/>
</dbReference>
<dbReference type="AlphaFoldDB" id="A0A4R2EUA6"/>
<dbReference type="Proteomes" id="UP000294830">
    <property type="component" value="Unassembled WGS sequence"/>
</dbReference>
<gene>
    <name evidence="1" type="ORF">CLV25_10197</name>
</gene>
<protein>
    <submittedName>
        <fullName evidence="1">Uncharacterized protein</fullName>
    </submittedName>
</protein>
<sequence length="158" mass="17680">MKSSITDKLVKDHLKEIEEHITALEQLVNPNTPVITNEDRHLYGRGGGNANKLLVADVSQLAKTQPQLNSPLIDWSEFASDNLAGSTIGGWVSRINAVAYKLESAKMMHEFDNYNDAIDQYAHLQYLTRNNVQGASEAYNQLRGHFRKGKASKDKPDK</sequence>
<name>A0A4R2EUA6_9BACT</name>
<organism evidence="1 2">
    <name type="scientific">Acetobacteroides hydrogenigenes</name>
    <dbReference type="NCBI Taxonomy" id="979970"/>
    <lineage>
        <taxon>Bacteria</taxon>
        <taxon>Pseudomonadati</taxon>
        <taxon>Bacteroidota</taxon>
        <taxon>Bacteroidia</taxon>
        <taxon>Bacteroidales</taxon>
        <taxon>Rikenellaceae</taxon>
        <taxon>Acetobacteroides</taxon>
    </lineage>
</organism>
<keyword evidence="2" id="KW-1185">Reference proteome</keyword>